<evidence type="ECO:0000313" key="2">
    <source>
        <dbReference type="Proteomes" id="UP001165065"/>
    </source>
</evidence>
<comment type="caution">
    <text evidence="1">The sequence shown here is derived from an EMBL/GenBank/DDBJ whole genome shotgun (WGS) entry which is preliminary data.</text>
</comment>
<dbReference type="EMBL" id="BRYA01000303">
    <property type="protein sequence ID" value="GMI46536.1"/>
    <property type="molecule type" value="Genomic_DNA"/>
</dbReference>
<name>A0A9W7GKQ3_9STRA</name>
<dbReference type="AlphaFoldDB" id="A0A9W7GKQ3"/>
<evidence type="ECO:0000313" key="1">
    <source>
        <dbReference type="EMBL" id="GMI46536.1"/>
    </source>
</evidence>
<organism evidence="1 2">
    <name type="scientific">Triparma columacea</name>
    <dbReference type="NCBI Taxonomy" id="722753"/>
    <lineage>
        <taxon>Eukaryota</taxon>
        <taxon>Sar</taxon>
        <taxon>Stramenopiles</taxon>
        <taxon>Ochrophyta</taxon>
        <taxon>Bolidophyceae</taxon>
        <taxon>Parmales</taxon>
        <taxon>Triparmaceae</taxon>
        <taxon>Triparma</taxon>
    </lineage>
</organism>
<proteinExistence type="predicted"/>
<dbReference type="InterPro" id="IPR029063">
    <property type="entry name" value="SAM-dependent_MTases_sf"/>
</dbReference>
<dbReference type="GO" id="GO:0005829">
    <property type="term" value="C:cytosol"/>
    <property type="evidence" value="ECO:0007669"/>
    <property type="project" value="TreeGrafter"/>
</dbReference>
<sequence>MSDDLCNLFTISTSDYSTRNFNLEIVSTSTPLPTSCLSSPAASTDFDDTGSVVWPVSVLLSQYVVNWYHDRYLPPSAASSSPSGSSPRPQLLELGAGVGLPSRSLLDLVKWVPSLPKPSVVATDGRDAYVSDDGVLALNVAGEKGGNVRKVVWGNEEDVDGLLKSTPSSLGFDFVYMADVLQWPAVVEPLSKTVRALTKLGGTVAVGIVERDGGACR</sequence>
<dbReference type="OrthoDB" id="46564at2759"/>
<dbReference type="PANTHER" id="PTHR14614:SF44">
    <property type="entry name" value="PROTEIN N-LYSINE METHYLTRANSFERASE METTL21D"/>
    <property type="match status" value="1"/>
</dbReference>
<dbReference type="Gene3D" id="3.40.50.150">
    <property type="entry name" value="Vaccinia Virus protein VP39"/>
    <property type="match status" value="1"/>
</dbReference>
<dbReference type="Proteomes" id="UP001165065">
    <property type="component" value="Unassembled WGS sequence"/>
</dbReference>
<dbReference type="GO" id="GO:0032991">
    <property type="term" value="C:protein-containing complex"/>
    <property type="evidence" value="ECO:0007669"/>
    <property type="project" value="TreeGrafter"/>
</dbReference>
<accession>A0A9W7GKQ3</accession>
<dbReference type="Pfam" id="PF10294">
    <property type="entry name" value="Methyltransf_16"/>
    <property type="match status" value="1"/>
</dbReference>
<dbReference type="PANTHER" id="PTHR14614">
    <property type="entry name" value="HEPATOCELLULAR CARCINOMA-ASSOCIATED ANTIGEN"/>
    <property type="match status" value="1"/>
</dbReference>
<reference evidence="2" key="1">
    <citation type="journal article" date="2023" name="Commun. Biol.">
        <title>Genome analysis of Parmales, the sister group of diatoms, reveals the evolutionary specialization of diatoms from phago-mixotrophs to photoautotrophs.</title>
        <authorList>
            <person name="Ban H."/>
            <person name="Sato S."/>
            <person name="Yoshikawa S."/>
            <person name="Yamada K."/>
            <person name="Nakamura Y."/>
            <person name="Ichinomiya M."/>
            <person name="Sato N."/>
            <person name="Blanc-Mathieu R."/>
            <person name="Endo H."/>
            <person name="Kuwata A."/>
            <person name="Ogata H."/>
        </authorList>
    </citation>
    <scope>NUCLEOTIDE SEQUENCE [LARGE SCALE GENOMIC DNA]</scope>
</reference>
<dbReference type="SUPFAM" id="SSF53335">
    <property type="entry name" value="S-adenosyl-L-methionine-dependent methyltransferases"/>
    <property type="match status" value="1"/>
</dbReference>
<protein>
    <submittedName>
        <fullName evidence="1">Uncharacterized protein</fullName>
    </submittedName>
</protein>
<keyword evidence="2" id="KW-1185">Reference proteome</keyword>
<dbReference type="InterPro" id="IPR019410">
    <property type="entry name" value="Methyltransf_16"/>
</dbReference>
<gene>
    <name evidence="1" type="ORF">TrCOL_g5745</name>
</gene>